<evidence type="ECO:0000313" key="3">
    <source>
        <dbReference type="Proteomes" id="UP000294902"/>
    </source>
</evidence>
<keyword evidence="3" id="KW-1185">Reference proteome</keyword>
<keyword evidence="1" id="KW-0472">Membrane</keyword>
<dbReference type="RefSeq" id="WP_132254113.1">
    <property type="nucleotide sequence ID" value="NZ_SMAL01000015.1"/>
</dbReference>
<feature type="transmembrane region" description="Helical" evidence="1">
    <location>
        <begin position="57"/>
        <end position="77"/>
    </location>
</feature>
<organism evidence="2 3">
    <name type="scientific">Natranaerovirga pectinivora</name>
    <dbReference type="NCBI Taxonomy" id="682400"/>
    <lineage>
        <taxon>Bacteria</taxon>
        <taxon>Bacillati</taxon>
        <taxon>Bacillota</taxon>
        <taxon>Clostridia</taxon>
        <taxon>Lachnospirales</taxon>
        <taxon>Natranaerovirgaceae</taxon>
        <taxon>Natranaerovirga</taxon>
    </lineage>
</organism>
<dbReference type="AlphaFoldDB" id="A0A4R3MDF6"/>
<comment type="caution">
    <text evidence="2">The sequence shown here is derived from an EMBL/GenBank/DDBJ whole genome shotgun (WGS) entry which is preliminary data.</text>
</comment>
<name>A0A4R3MDF6_9FIRM</name>
<dbReference type="EMBL" id="SMAL01000015">
    <property type="protein sequence ID" value="TCT11670.1"/>
    <property type="molecule type" value="Genomic_DNA"/>
</dbReference>
<proteinExistence type="predicted"/>
<evidence type="ECO:0000313" key="2">
    <source>
        <dbReference type="EMBL" id="TCT11670.1"/>
    </source>
</evidence>
<protein>
    <recommendedName>
        <fullName evidence="4">NfeD-like partner-binding protein</fullName>
    </recommendedName>
</protein>
<dbReference type="OrthoDB" id="189831at2"/>
<evidence type="ECO:0008006" key="4">
    <source>
        <dbReference type="Google" id="ProtNLM"/>
    </source>
</evidence>
<feature type="transmembrane region" description="Helical" evidence="1">
    <location>
        <begin position="14"/>
        <end position="37"/>
    </location>
</feature>
<accession>A0A4R3MDF6</accession>
<feature type="transmembrane region" description="Helical" evidence="1">
    <location>
        <begin position="84"/>
        <end position="106"/>
    </location>
</feature>
<keyword evidence="1" id="KW-1133">Transmembrane helix</keyword>
<sequence>MQPWWESLDALQKFLYIIAFASTFILLIQSLFSVFGLDQDFEYDGGIDDFSADFQFFSIRGMIAFFTLFGWTGALLSQTPLSRFLIMTIALVAGLIGMVLVAFLFYSMTKLQQDGTFNYEYCVGQIGEVYLPIPGKRAFKGKIVITIHDRSIEADAITDEDETLSTGSIVKVIAVVNQSTLVVERN</sequence>
<keyword evidence="1" id="KW-0812">Transmembrane</keyword>
<dbReference type="InterPro" id="IPR012340">
    <property type="entry name" value="NA-bd_OB-fold"/>
</dbReference>
<evidence type="ECO:0000256" key="1">
    <source>
        <dbReference type="SAM" id="Phobius"/>
    </source>
</evidence>
<reference evidence="2 3" key="1">
    <citation type="submission" date="2019-03" db="EMBL/GenBank/DDBJ databases">
        <title>Genomic Encyclopedia of Type Strains, Phase IV (KMG-IV): sequencing the most valuable type-strain genomes for metagenomic binning, comparative biology and taxonomic classification.</title>
        <authorList>
            <person name="Goeker M."/>
        </authorList>
    </citation>
    <scope>NUCLEOTIDE SEQUENCE [LARGE SCALE GENOMIC DNA]</scope>
    <source>
        <strain evidence="2 3">DSM 24629</strain>
    </source>
</reference>
<dbReference type="Gene3D" id="2.40.50.140">
    <property type="entry name" value="Nucleic acid-binding proteins"/>
    <property type="match status" value="1"/>
</dbReference>
<gene>
    <name evidence="2" type="ORF">EDC18_11515</name>
</gene>
<dbReference type="Proteomes" id="UP000294902">
    <property type="component" value="Unassembled WGS sequence"/>
</dbReference>